<comment type="subcellular location">
    <subcellularLocation>
        <location evidence="11">Mitochondrion matrix</location>
    </subcellularLocation>
    <subcellularLocation>
        <location evidence="11">Nucleus</location>
    </subcellularLocation>
    <subcellularLocation>
        <location evidence="11">Cytoplasm</location>
    </subcellularLocation>
    <text evidence="11">Predominantly in the mitochondria and in the nucleus.</text>
</comment>
<dbReference type="PANTHER" id="PTHR23245:SF36">
    <property type="entry name" value="TRNA (GUANINE(37)-N1)-METHYLTRANSFERASE"/>
    <property type="match status" value="1"/>
</dbReference>
<gene>
    <name evidence="11 14" type="primary">TRMT5</name>
    <name evidence="11" type="synonym">TRM5</name>
</gene>
<keyword evidence="2 11" id="KW-0963">Cytoplasm</keyword>
<evidence type="ECO:0000256" key="11">
    <source>
        <dbReference type="HAMAP-Rule" id="MF_03152"/>
    </source>
</evidence>
<comment type="similarity">
    <text evidence="11">Belongs to the TRM5 / TYW2 family.</text>
</comment>
<feature type="binding site" evidence="11">
    <location>
        <position position="316"/>
    </location>
    <ligand>
        <name>S-adenosyl-L-methionine</name>
        <dbReference type="ChEBI" id="CHEBI:59789"/>
    </ligand>
</feature>
<dbReference type="InterPro" id="IPR029063">
    <property type="entry name" value="SAM-dependent_MTases_sf"/>
</dbReference>
<evidence type="ECO:0000256" key="10">
    <source>
        <dbReference type="ARBA" id="ARBA00047783"/>
    </source>
</evidence>
<dbReference type="HAMAP" id="MF_03152">
    <property type="entry name" value="TRM5"/>
    <property type="match status" value="1"/>
</dbReference>
<evidence type="ECO:0000256" key="5">
    <source>
        <dbReference type="ARBA" id="ARBA00022691"/>
    </source>
</evidence>
<evidence type="ECO:0000256" key="8">
    <source>
        <dbReference type="ARBA" id="ARBA00023242"/>
    </source>
</evidence>
<name>H9GBK0_ANOCA</name>
<dbReference type="SUPFAM" id="SSF53335">
    <property type="entry name" value="S-adenosyl-L-methionine-dependent methyltransferases"/>
    <property type="match status" value="1"/>
</dbReference>
<feature type="compositionally biased region" description="Basic and acidic residues" evidence="12">
    <location>
        <begin position="515"/>
        <end position="534"/>
    </location>
</feature>
<dbReference type="Gene3D" id="3.30.300.110">
    <property type="entry name" value="Met-10+ protein-like domains"/>
    <property type="match status" value="1"/>
</dbReference>
<proteinExistence type="inferred from homology"/>
<dbReference type="PANTHER" id="PTHR23245">
    <property type="entry name" value="TRNA METHYLTRANSFERASE"/>
    <property type="match status" value="1"/>
</dbReference>
<organism evidence="14 15">
    <name type="scientific">Anolis carolinensis</name>
    <name type="common">Green anole</name>
    <name type="synonym">American chameleon</name>
    <dbReference type="NCBI Taxonomy" id="28377"/>
    <lineage>
        <taxon>Eukaryota</taxon>
        <taxon>Metazoa</taxon>
        <taxon>Chordata</taxon>
        <taxon>Craniata</taxon>
        <taxon>Vertebrata</taxon>
        <taxon>Euteleostomi</taxon>
        <taxon>Lepidosauria</taxon>
        <taxon>Squamata</taxon>
        <taxon>Bifurcata</taxon>
        <taxon>Unidentata</taxon>
        <taxon>Episquamata</taxon>
        <taxon>Toxicofera</taxon>
        <taxon>Iguania</taxon>
        <taxon>Dactyloidae</taxon>
        <taxon>Anolis</taxon>
    </lineage>
</organism>
<dbReference type="AlphaFoldDB" id="H9GBK0"/>
<dbReference type="Bgee" id="ENSACAG00000006533">
    <property type="expression patterns" value="Expressed in ovary and 13 other cell types or tissues"/>
</dbReference>
<dbReference type="CDD" id="cd02440">
    <property type="entry name" value="AdoMet_MTases"/>
    <property type="match status" value="1"/>
</dbReference>
<keyword evidence="8 11" id="KW-0539">Nucleus</keyword>
<reference evidence="14" key="1">
    <citation type="submission" date="2009-12" db="EMBL/GenBank/DDBJ databases">
        <title>The Genome Sequence of Anolis carolinensis (Green Anole Lizard).</title>
        <authorList>
            <consortium name="The Genome Sequencing Platform"/>
            <person name="Di Palma F."/>
            <person name="Alfoldi J."/>
            <person name="Heiman D."/>
            <person name="Young S."/>
            <person name="Grabherr M."/>
            <person name="Johnson J."/>
            <person name="Lander E.S."/>
            <person name="Lindblad-Toh K."/>
        </authorList>
    </citation>
    <scope>NUCLEOTIDE SEQUENCE [LARGE SCALE GENOMIC DNA]</scope>
    <source>
        <strain evidence="14">JBL SC #1</strain>
    </source>
</reference>
<dbReference type="Gene3D" id="3.40.50.150">
    <property type="entry name" value="Vaccinia Virus protein VP39"/>
    <property type="match status" value="1"/>
</dbReference>
<comment type="function">
    <text evidence="9">Involved in mitochondrial tRNA methylation. Specifically methylates the N1 position of guanosine-37 in various tRNAs. Methylation is not dependent on the nature of the nucleoside 5' of the target nucleoside. This is the first step in the biosynthesis of wybutosine (yW), a modified base adjacent to the anticodon of tRNAs and required for accurate decoding.</text>
</comment>
<keyword evidence="6 11" id="KW-0819">tRNA processing</keyword>
<dbReference type="InterPro" id="IPR056744">
    <property type="entry name" value="TRM5/TYW2-like_N"/>
</dbReference>
<evidence type="ECO:0000256" key="12">
    <source>
        <dbReference type="SAM" id="MobiDB-lite"/>
    </source>
</evidence>
<evidence type="ECO:0000256" key="9">
    <source>
        <dbReference type="ARBA" id="ARBA00045951"/>
    </source>
</evidence>
<dbReference type="eggNOG" id="KOG2078">
    <property type="taxonomic scope" value="Eukaryota"/>
</dbReference>
<evidence type="ECO:0000313" key="15">
    <source>
        <dbReference type="Proteomes" id="UP000001646"/>
    </source>
</evidence>
<evidence type="ECO:0000256" key="3">
    <source>
        <dbReference type="ARBA" id="ARBA00022603"/>
    </source>
</evidence>
<keyword evidence="7 11" id="KW-0496">Mitochondrion</keyword>
<comment type="subunit">
    <text evidence="11">Monomer.</text>
</comment>
<dbReference type="Proteomes" id="UP000001646">
    <property type="component" value="Unplaced"/>
</dbReference>
<feature type="binding site" evidence="11">
    <location>
        <begin position="354"/>
        <end position="355"/>
    </location>
    <ligand>
        <name>S-adenosyl-L-methionine</name>
        <dbReference type="ChEBI" id="CHEBI:59789"/>
    </ligand>
</feature>
<dbReference type="GO" id="GO:0070901">
    <property type="term" value="P:mitochondrial tRNA methylation"/>
    <property type="evidence" value="ECO:0000318"/>
    <property type="project" value="GO_Central"/>
</dbReference>
<dbReference type="FunFam" id="3.30.300.110:FF:000001">
    <property type="entry name" value="tRNA (guanine(37)-N1)-methyltransferase"/>
    <property type="match status" value="1"/>
</dbReference>
<comment type="catalytic activity">
    <reaction evidence="10 11">
        <text>guanosine(37) in tRNA + S-adenosyl-L-methionine = N(1)-methylguanosine(37) in tRNA + S-adenosyl-L-homocysteine + H(+)</text>
        <dbReference type="Rhea" id="RHEA:36899"/>
        <dbReference type="Rhea" id="RHEA-COMP:10145"/>
        <dbReference type="Rhea" id="RHEA-COMP:10147"/>
        <dbReference type="ChEBI" id="CHEBI:15378"/>
        <dbReference type="ChEBI" id="CHEBI:57856"/>
        <dbReference type="ChEBI" id="CHEBI:59789"/>
        <dbReference type="ChEBI" id="CHEBI:73542"/>
        <dbReference type="ChEBI" id="CHEBI:74269"/>
        <dbReference type="EC" id="2.1.1.228"/>
    </reaction>
</comment>
<evidence type="ECO:0000313" key="14">
    <source>
        <dbReference type="Ensembl" id="ENSACAP00000006386.3"/>
    </source>
</evidence>
<comment type="function">
    <text evidence="11">Specifically methylates the N1 position of guanosine-37 in various cytoplasmic and mitochondrial tRNAs. Methylation is not dependent on the nature of the nucleoside 5' of the target nucleoside. This is the first step in the biosynthesis of wybutosine (yW), a modified base adjacent to the anticodon of tRNAs and required for accurate decoding.</text>
</comment>
<reference evidence="14" key="3">
    <citation type="submission" date="2025-09" db="UniProtKB">
        <authorList>
            <consortium name="Ensembl"/>
        </authorList>
    </citation>
    <scope>IDENTIFICATION</scope>
</reference>
<dbReference type="GeneTree" id="ENSGT00940000153304"/>
<dbReference type="Ensembl" id="ENSACAT00000006529.3">
    <property type="protein sequence ID" value="ENSACAP00000006386.3"/>
    <property type="gene ID" value="ENSACAG00000006533.4"/>
</dbReference>
<feature type="binding site" evidence="11">
    <location>
        <begin position="382"/>
        <end position="383"/>
    </location>
    <ligand>
        <name>S-adenosyl-L-methionine</name>
        <dbReference type="ChEBI" id="CHEBI:59789"/>
    </ligand>
</feature>
<feature type="binding site" evidence="11">
    <location>
        <position position="413"/>
    </location>
    <ligand>
        <name>S-adenosyl-L-methionine</name>
        <dbReference type="ChEBI" id="CHEBI:59789"/>
    </ligand>
</feature>
<dbReference type="InterPro" id="IPR056743">
    <property type="entry name" value="TRM5-TYW2-like_MTfase"/>
</dbReference>
<dbReference type="GO" id="GO:0008175">
    <property type="term" value="F:tRNA methyltransferase activity"/>
    <property type="evidence" value="ECO:0000318"/>
    <property type="project" value="GO_Central"/>
</dbReference>
<protein>
    <recommendedName>
        <fullName evidence="11">tRNA (guanine(37)-N1)-methyltransferase</fullName>
        <ecNumber evidence="11">2.1.1.228</ecNumber>
    </recommendedName>
    <alternativeName>
        <fullName evidence="11">M1G-methyltransferase</fullName>
    </alternativeName>
    <alternativeName>
        <fullName evidence="11">tRNA [GM37] methyltransferase</fullName>
    </alternativeName>
    <alternativeName>
        <fullName evidence="11">tRNA methyltransferase 5 homolog</fullName>
    </alternativeName>
</protein>
<reference evidence="14" key="2">
    <citation type="submission" date="2025-08" db="UniProtKB">
        <authorList>
            <consortium name="Ensembl"/>
        </authorList>
    </citation>
    <scope>IDENTIFICATION</scope>
</reference>
<dbReference type="InterPro" id="IPR030382">
    <property type="entry name" value="MeTrfase_TRM5/TYW2"/>
</dbReference>
<feature type="domain" description="SAM-dependent methyltransferase TRM5/TYW2-type" evidence="13">
    <location>
        <begin position="226"/>
        <end position="495"/>
    </location>
</feature>
<sequence>MGPVQTCLFVTFLSEHLHNVYKTNNFLSRICRQLNGLFAGLLKTKDFGTTASHISFPAIWKLWDQSLHRLPGHLSVVAQSNSIFTKPEMFDKKVELDLNVPHPRVRGMTLLNRDAFKRNVVVPAIKVNKDITNKLVKSLKEVMIKRPGLKRVIEDPEDEGRRFILLDPHKMSADGSLGQPEKEILKSFNVSPKIISYNMELTYDHFKAEEILQAVLPEGQEVTTAFSRVGHIAHLNLRDHQLPYKHLIGQVIIDKNNGITCAVNKINTIESAYRNFQMEVLAGDESNMTTKVKENYLSYEFDFSKVYWNPRLSTEHARIVNLLKSDDVLFDVFAGVGPFAIPAAKKNCIVFANDLNPESYKWLQRNCKLNKVDTKVQVFNMDGREFMKGPMKEELIKQLSLKERKSSLHIVMNLPAMAIDFLDVFQDLLDGEPSSTELPIVHCHCFSKHENPAQDVQQRAEACLGTSLEGLCSVELVRNVAPNKDMMCISFCLPAEVLYKPPSSLAGVDNTQQPESKRLRLTEDTLDEKVNPVL</sequence>
<accession>H9GBK0</accession>
<dbReference type="GO" id="GO:0005737">
    <property type="term" value="C:cytoplasm"/>
    <property type="evidence" value="ECO:0000318"/>
    <property type="project" value="GO_Central"/>
</dbReference>
<keyword evidence="5 11" id="KW-0949">S-adenosyl-L-methionine</keyword>
<keyword evidence="3 11" id="KW-0489">Methyltransferase</keyword>
<dbReference type="InParanoid" id="H9GBK0"/>
<dbReference type="FunFam" id="3.40.50.150:FF:000102">
    <property type="entry name" value="tRNA (guanine(37)-N1)-methyltransferase"/>
    <property type="match status" value="1"/>
</dbReference>
<evidence type="ECO:0000256" key="6">
    <source>
        <dbReference type="ARBA" id="ARBA00022694"/>
    </source>
</evidence>
<evidence type="ECO:0000259" key="13">
    <source>
        <dbReference type="PROSITE" id="PS51684"/>
    </source>
</evidence>
<dbReference type="InterPro" id="IPR025792">
    <property type="entry name" value="tRNA_Gua_MeTrfase_euk"/>
</dbReference>
<evidence type="ECO:0000256" key="2">
    <source>
        <dbReference type="ARBA" id="ARBA00022490"/>
    </source>
</evidence>
<keyword evidence="15" id="KW-1185">Reference proteome</keyword>
<feature type="region of interest" description="Disordered" evidence="12">
    <location>
        <begin position="504"/>
        <end position="534"/>
    </location>
</feature>
<dbReference type="Pfam" id="PF02475">
    <property type="entry name" value="TRM5-TYW2_MTfase"/>
    <property type="match status" value="1"/>
</dbReference>
<dbReference type="GO" id="GO:0005759">
    <property type="term" value="C:mitochondrial matrix"/>
    <property type="evidence" value="ECO:0000318"/>
    <property type="project" value="GO_Central"/>
</dbReference>
<evidence type="ECO:0000256" key="1">
    <source>
        <dbReference type="ARBA" id="ARBA00009775"/>
    </source>
</evidence>
<dbReference type="EC" id="2.1.1.228" evidence="11"/>
<dbReference type="STRING" id="28377.ENSACAP00000006386"/>
<dbReference type="PROSITE" id="PS51684">
    <property type="entry name" value="SAM_MT_TRM5_TYW2"/>
    <property type="match status" value="1"/>
</dbReference>
<evidence type="ECO:0000256" key="4">
    <source>
        <dbReference type="ARBA" id="ARBA00022679"/>
    </source>
</evidence>
<dbReference type="GO" id="GO:0002939">
    <property type="term" value="P:tRNA N1-guanine methylation"/>
    <property type="evidence" value="ECO:0000318"/>
    <property type="project" value="GO_Central"/>
</dbReference>
<evidence type="ECO:0000256" key="7">
    <source>
        <dbReference type="ARBA" id="ARBA00023128"/>
    </source>
</evidence>
<dbReference type="GO" id="GO:0052906">
    <property type="term" value="F:tRNA (guanine(37)-N1)-methyltransferase activity"/>
    <property type="evidence" value="ECO:0007669"/>
    <property type="project" value="UniProtKB-UniRule"/>
</dbReference>
<dbReference type="GO" id="GO:0005634">
    <property type="term" value="C:nucleus"/>
    <property type="evidence" value="ECO:0007669"/>
    <property type="project" value="UniProtKB-SubCell"/>
</dbReference>
<dbReference type="Pfam" id="PF25133">
    <property type="entry name" value="TYW2_N_2"/>
    <property type="match status" value="1"/>
</dbReference>
<comment type="similarity">
    <text evidence="1">Belongs to the class I-like SAM-binding methyltransferase superfamily. TRM5/TYW2 family.</text>
</comment>
<keyword evidence="4 11" id="KW-0808">Transferase</keyword>